<name>A0AAV6LBH0_9ERIC</name>
<protein>
    <submittedName>
        <fullName evidence="1">Uncharacterized protein</fullName>
    </submittedName>
</protein>
<reference evidence="1" key="1">
    <citation type="submission" date="2020-08" db="EMBL/GenBank/DDBJ databases">
        <title>Plant Genome Project.</title>
        <authorList>
            <person name="Zhang R.-G."/>
        </authorList>
    </citation>
    <scope>NUCLEOTIDE SEQUENCE</scope>
    <source>
        <strain evidence="1">WSP0</strain>
        <tissue evidence="1">Leaf</tissue>
    </source>
</reference>
<evidence type="ECO:0000313" key="1">
    <source>
        <dbReference type="EMBL" id="KAG5562066.1"/>
    </source>
</evidence>
<sequence length="108" mass="12359">MRIYSILQTTQIWKKSSQRIDACDFPSLCNMEDRFQPGFVTSTRFNLSSASLIDPLNMSIFAFRRMIVAPGFIKSTGRRKQLKEKSLLSVTSKKLSHIKTPNLKLVAF</sequence>
<keyword evidence="2" id="KW-1185">Reference proteome</keyword>
<comment type="caution">
    <text evidence="1">The sequence shown here is derived from an EMBL/GenBank/DDBJ whole genome shotgun (WGS) entry which is preliminary data.</text>
</comment>
<gene>
    <name evidence="1" type="ORF">RHGRI_004944</name>
</gene>
<organism evidence="1 2">
    <name type="scientific">Rhododendron griersonianum</name>
    <dbReference type="NCBI Taxonomy" id="479676"/>
    <lineage>
        <taxon>Eukaryota</taxon>
        <taxon>Viridiplantae</taxon>
        <taxon>Streptophyta</taxon>
        <taxon>Embryophyta</taxon>
        <taxon>Tracheophyta</taxon>
        <taxon>Spermatophyta</taxon>
        <taxon>Magnoliopsida</taxon>
        <taxon>eudicotyledons</taxon>
        <taxon>Gunneridae</taxon>
        <taxon>Pentapetalae</taxon>
        <taxon>asterids</taxon>
        <taxon>Ericales</taxon>
        <taxon>Ericaceae</taxon>
        <taxon>Ericoideae</taxon>
        <taxon>Rhodoreae</taxon>
        <taxon>Rhododendron</taxon>
    </lineage>
</organism>
<proteinExistence type="predicted"/>
<evidence type="ECO:0000313" key="2">
    <source>
        <dbReference type="Proteomes" id="UP000823749"/>
    </source>
</evidence>
<dbReference type="Proteomes" id="UP000823749">
    <property type="component" value="Chromosome 2"/>
</dbReference>
<dbReference type="EMBL" id="JACTNZ010000002">
    <property type="protein sequence ID" value="KAG5562066.1"/>
    <property type="molecule type" value="Genomic_DNA"/>
</dbReference>
<accession>A0AAV6LBH0</accession>
<dbReference type="AlphaFoldDB" id="A0AAV6LBH0"/>